<keyword evidence="1" id="KW-0812">Transmembrane</keyword>
<keyword evidence="1" id="KW-0472">Membrane</keyword>
<proteinExistence type="predicted"/>
<keyword evidence="3" id="KW-1185">Reference proteome</keyword>
<protein>
    <submittedName>
        <fullName evidence="2">Uncharacterized protein</fullName>
    </submittedName>
</protein>
<organism evidence="2 3">
    <name type="scientific">Ranitomeya imitator</name>
    <name type="common">mimic poison frog</name>
    <dbReference type="NCBI Taxonomy" id="111125"/>
    <lineage>
        <taxon>Eukaryota</taxon>
        <taxon>Metazoa</taxon>
        <taxon>Chordata</taxon>
        <taxon>Craniata</taxon>
        <taxon>Vertebrata</taxon>
        <taxon>Euteleostomi</taxon>
        <taxon>Amphibia</taxon>
        <taxon>Batrachia</taxon>
        <taxon>Anura</taxon>
        <taxon>Neobatrachia</taxon>
        <taxon>Hyloidea</taxon>
        <taxon>Dendrobatidae</taxon>
        <taxon>Dendrobatinae</taxon>
        <taxon>Ranitomeya</taxon>
    </lineage>
</organism>
<dbReference type="EMBL" id="CAUEEQ010053939">
    <property type="protein sequence ID" value="CAJ0961998.1"/>
    <property type="molecule type" value="Genomic_DNA"/>
</dbReference>
<accession>A0ABN9M8S2</accession>
<sequence length="129" mass="14144">MESCCRKSQVLYEPEWRAAAGRVMSSMSQNGELLQEESGGWMLPGLQPTMGTWLLYSVVFSLLTAVHAAPLLPDPKSTMWPPGMTTAAKMLLPGKIVGESEGSLLQKNKIKNQETIMCLPCIISLLPKH</sequence>
<reference evidence="2" key="1">
    <citation type="submission" date="2023-07" db="EMBL/GenBank/DDBJ databases">
        <authorList>
            <person name="Stuckert A."/>
        </authorList>
    </citation>
    <scope>NUCLEOTIDE SEQUENCE</scope>
</reference>
<evidence type="ECO:0000313" key="3">
    <source>
        <dbReference type="Proteomes" id="UP001176940"/>
    </source>
</evidence>
<evidence type="ECO:0000256" key="1">
    <source>
        <dbReference type="SAM" id="Phobius"/>
    </source>
</evidence>
<name>A0ABN9M8S2_9NEOB</name>
<evidence type="ECO:0000313" key="2">
    <source>
        <dbReference type="EMBL" id="CAJ0961998.1"/>
    </source>
</evidence>
<feature type="transmembrane region" description="Helical" evidence="1">
    <location>
        <begin position="53"/>
        <end position="72"/>
    </location>
</feature>
<gene>
    <name evidence="2" type="ORF">RIMI_LOCUS18010817</name>
</gene>
<keyword evidence="1" id="KW-1133">Transmembrane helix</keyword>
<dbReference type="Proteomes" id="UP001176940">
    <property type="component" value="Unassembled WGS sequence"/>
</dbReference>
<comment type="caution">
    <text evidence="2">The sequence shown here is derived from an EMBL/GenBank/DDBJ whole genome shotgun (WGS) entry which is preliminary data.</text>
</comment>